<accession>A0AAN9P4V2</accession>
<evidence type="ECO:0000256" key="6">
    <source>
        <dbReference type="SAM" id="MobiDB-lite"/>
    </source>
</evidence>
<dbReference type="EMBL" id="JAYKXN010000005">
    <property type="protein sequence ID" value="KAK7285545.1"/>
    <property type="molecule type" value="Genomic_DNA"/>
</dbReference>
<keyword evidence="9" id="KW-1185">Reference proteome</keyword>
<feature type="domain" description="AP2/ERF" evidence="7">
    <location>
        <begin position="178"/>
        <end position="237"/>
    </location>
</feature>
<evidence type="ECO:0000256" key="2">
    <source>
        <dbReference type="ARBA" id="ARBA00023015"/>
    </source>
</evidence>
<sequence>MLTPQDSVVMTTQHGSSSEGVVSTQESLSSTMLEAMLDESLLIQECFGGANSLSCHAMNEIGGNGKKRRTSTIGWKTSVYQGVIKYYMCNDKRFEAFVRDSPIPGERGRPGAYLTEIDAAKAHDMVSIKIQGLSTLTNFPVRCYWKEINEMQNMSKKEYILAVRRTGKDESETESHSPYRGVSKVFGERRWEARLGLHHEGLPTIFLGKYYSADDAARAYDITCIKLKGWDAITNFELNSYDVESILESAKREVLRNISNPQTMDGSFVMQSGGTNNEIQTYPQSMSSNPLSQHNTQPLNSSTFHGYQNSNLIQSNPYAHAALFGSTGIDGNSSGNFGAEFPTQSATMQQSLQSHLNVSNDLNHNILNRNQFLHQGSSTSLSENLVLQKCLSLRDRPYDFGKELLGGNLGLDSLRNINVALNGKSLMDNMVNESQGATNGVCSFGLQSEDIHPVVPSTQEFEAAQPELPALDQSYQTLNYQNPNQNLNSCFTENIQNPSSEPNNTAPESQIAETQNDFDVSEYLNKSFIEDGDFTCDFDECLEAIIGDGQGLS</sequence>
<dbReference type="GO" id="GO:0003677">
    <property type="term" value="F:DNA binding"/>
    <property type="evidence" value="ECO:0007669"/>
    <property type="project" value="UniProtKB-KW"/>
</dbReference>
<dbReference type="InterPro" id="IPR016177">
    <property type="entry name" value="DNA-bd_dom_sf"/>
</dbReference>
<dbReference type="SUPFAM" id="SSF54171">
    <property type="entry name" value="DNA-binding domain"/>
    <property type="match status" value="2"/>
</dbReference>
<evidence type="ECO:0000313" key="9">
    <source>
        <dbReference type="Proteomes" id="UP001359559"/>
    </source>
</evidence>
<keyword evidence="4" id="KW-0804">Transcription</keyword>
<feature type="region of interest" description="Disordered" evidence="6">
    <location>
        <begin position="273"/>
        <end position="298"/>
    </location>
</feature>
<dbReference type="GO" id="GO:0003700">
    <property type="term" value="F:DNA-binding transcription factor activity"/>
    <property type="evidence" value="ECO:0007669"/>
    <property type="project" value="InterPro"/>
</dbReference>
<organism evidence="8 9">
    <name type="scientific">Clitoria ternatea</name>
    <name type="common">Butterfly pea</name>
    <dbReference type="NCBI Taxonomy" id="43366"/>
    <lineage>
        <taxon>Eukaryota</taxon>
        <taxon>Viridiplantae</taxon>
        <taxon>Streptophyta</taxon>
        <taxon>Embryophyta</taxon>
        <taxon>Tracheophyta</taxon>
        <taxon>Spermatophyta</taxon>
        <taxon>Magnoliopsida</taxon>
        <taxon>eudicotyledons</taxon>
        <taxon>Gunneridae</taxon>
        <taxon>Pentapetalae</taxon>
        <taxon>rosids</taxon>
        <taxon>fabids</taxon>
        <taxon>Fabales</taxon>
        <taxon>Fabaceae</taxon>
        <taxon>Papilionoideae</taxon>
        <taxon>50 kb inversion clade</taxon>
        <taxon>NPAAA clade</taxon>
        <taxon>indigoferoid/millettioid clade</taxon>
        <taxon>Phaseoleae</taxon>
        <taxon>Clitoria</taxon>
    </lineage>
</organism>
<dbReference type="PROSITE" id="PS51032">
    <property type="entry name" value="AP2_ERF"/>
    <property type="match status" value="2"/>
</dbReference>
<dbReference type="SMART" id="SM00380">
    <property type="entry name" value="AP2"/>
    <property type="match status" value="1"/>
</dbReference>
<gene>
    <name evidence="8" type="ORF">RJT34_20320</name>
</gene>
<dbReference type="AlphaFoldDB" id="A0AAN9P4V2"/>
<comment type="subcellular location">
    <subcellularLocation>
        <location evidence="1">Nucleus</location>
    </subcellularLocation>
</comment>
<proteinExistence type="predicted"/>
<comment type="caution">
    <text evidence="8">The sequence shown here is derived from an EMBL/GenBank/DDBJ whole genome shotgun (WGS) entry which is preliminary data.</text>
</comment>
<dbReference type="GO" id="GO:0005634">
    <property type="term" value="C:nucleus"/>
    <property type="evidence" value="ECO:0007669"/>
    <property type="project" value="UniProtKB-SubCell"/>
</dbReference>
<evidence type="ECO:0000259" key="7">
    <source>
        <dbReference type="PROSITE" id="PS51032"/>
    </source>
</evidence>
<dbReference type="PANTHER" id="PTHR32467">
    <property type="entry name" value="AP2-LIKE ETHYLENE-RESPONSIVE TRANSCRIPTION FACTOR"/>
    <property type="match status" value="1"/>
</dbReference>
<name>A0AAN9P4V2_CLITE</name>
<evidence type="ECO:0000256" key="1">
    <source>
        <dbReference type="ARBA" id="ARBA00004123"/>
    </source>
</evidence>
<dbReference type="Gene3D" id="3.30.730.10">
    <property type="entry name" value="AP2/ERF domain"/>
    <property type="match status" value="2"/>
</dbReference>
<evidence type="ECO:0000256" key="4">
    <source>
        <dbReference type="ARBA" id="ARBA00023163"/>
    </source>
</evidence>
<protein>
    <recommendedName>
        <fullName evidence="7">AP2/ERF domain-containing protein</fullName>
    </recommendedName>
</protein>
<evidence type="ECO:0000313" key="8">
    <source>
        <dbReference type="EMBL" id="KAK7285545.1"/>
    </source>
</evidence>
<feature type="domain" description="AP2/ERF" evidence="7">
    <location>
        <begin position="79"/>
        <end position="140"/>
    </location>
</feature>
<dbReference type="InterPro" id="IPR001471">
    <property type="entry name" value="AP2/ERF_dom"/>
</dbReference>
<keyword evidence="2" id="KW-0805">Transcription regulation</keyword>
<evidence type="ECO:0000256" key="5">
    <source>
        <dbReference type="ARBA" id="ARBA00023242"/>
    </source>
</evidence>
<feature type="region of interest" description="Disordered" evidence="6">
    <location>
        <begin position="1"/>
        <end position="23"/>
    </location>
</feature>
<dbReference type="InterPro" id="IPR036955">
    <property type="entry name" value="AP2/ERF_dom_sf"/>
</dbReference>
<keyword evidence="5" id="KW-0539">Nucleus</keyword>
<dbReference type="Proteomes" id="UP001359559">
    <property type="component" value="Unassembled WGS sequence"/>
</dbReference>
<evidence type="ECO:0000256" key="3">
    <source>
        <dbReference type="ARBA" id="ARBA00023125"/>
    </source>
</evidence>
<keyword evidence="3" id="KW-0238">DNA-binding</keyword>
<reference evidence="8 9" key="1">
    <citation type="submission" date="2024-01" db="EMBL/GenBank/DDBJ databases">
        <title>The genomes of 5 underutilized Papilionoideae crops provide insights into root nodulation and disease resistance.</title>
        <authorList>
            <person name="Yuan L."/>
        </authorList>
    </citation>
    <scope>NUCLEOTIDE SEQUENCE [LARGE SCALE GENOMIC DNA]</scope>
    <source>
        <strain evidence="8">LY-2023</strain>
        <tissue evidence="8">Leaf</tissue>
    </source>
</reference>
<dbReference type="PANTHER" id="PTHR32467:SF81">
    <property type="entry name" value="OS06G0145700 PROTEIN"/>
    <property type="match status" value="1"/>
</dbReference>